<protein>
    <submittedName>
        <fullName evidence="2">Uncharacterized protein</fullName>
    </submittedName>
</protein>
<evidence type="ECO:0000313" key="2">
    <source>
        <dbReference type="EMBL" id="KAJ0205338.1"/>
    </source>
</evidence>
<dbReference type="EMBL" id="NBSK02000005">
    <property type="protein sequence ID" value="KAJ0205338.1"/>
    <property type="molecule type" value="Genomic_DNA"/>
</dbReference>
<comment type="caution">
    <text evidence="2">The sequence shown here is derived from an EMBL/GenBank/DDBJ whole genome shotgun (WGS) entry which is preliminary data.</text>
</comment>
<feature type="region of interest" description="Disordered" evidence="1">
    <location>
        <begin position="24"/>
        <end position="47"/>
    </location>
</feature>
<gene>
    <name evidence="2" type="ORF">LSAT_V11C500240570</name>
</gene>
<dbReference type="PANTHER" id="PTHR33156:SF43">
    <property type="entry name" value="OS02G0273900 PROTEIN"/>
    <property type="match status" value="1"/>
</dbReference>
<dbReference type="AlphaFoldDB" id="A0A9R1VHW3"/>
<sequence>MSASTSRAVISRLCSRFTSKIFNGKHPTTPLKSATSPPSNPSTKRISATSRLPVQLSSLLSMMPLHSAIASCRLTSALSVESQSWGLIPLGNFNVY</sequence>
<reference evidence="2 3" key="1">
    <citation type="journal article" date="2017" name="Nat. Commun.">
        <title>Genome assembly with in vitro proximity ligation data and whole-genome triplication in lettuce.</title>
        <authorList>
            <person name="Reyes-Chin-Wo S."/>
            <person name="Wang Z."/>
            <person name="Yang X."/>
            <person name="Kozik A."/>
            <person name="Arikit S."/>
            <person name="Song C."/>
            <person name="Xia L."/>
            <person name="Froenicke L."/>
            <person name="Lavelle D.O."/>
            <person name="Truco M.J."/>
            <person name="Xia R."/>
            <person name="Zhu S."/>
            <person name="Xu C."/>
            <person name="Xu H."/>
            <person name="Xu X."/>
            <person name="Cox K."/>
            <person name="Korf I."/>
            <person name="Meyers B.C."/>
            <person name="Michelmore R.W."/>
        </authorList>
    </citation>
    <scope>NUCLEOTIDE SEQUENCE [LARGE SCALE GENOMIC DNA]</scope>
    <source>
        <strain evidence="3">cv. Salinas</strain>
        <tissue evidence="2">Seedlings</tissue>
    </source>
</reference>
<name>A0A9R1VHW3_LACSA</name>
<proteinExistence type="predicted"/>
<keyword evidence="3" id="KW-1185">Reference proteome</keyword>
<evidence type="ECO:0000313" key="3">
    <source>
        <dbReference type="Proteomes" id="UP000235145"/>
    </source>
</evidence>
<dbReference type="PANTHER" id="PTHR33156">
    <property type="entry name" value="OS02G0230000 PROTEIN"/>
    <property type="match status" value="1"/>
</dbReference>
<accession>A0A9R1VHW3</accession>
<feature type="compositionally biased region" description="Polar residues" evidence="1">
    <location>
        <begin position="30"/>
        <end position="47"/>
    </location>
</feature>
<evidence type="ECO:0000256" key="1">
    <source>
        <dbReference type="SAM" id="MobiDB-lite"/>
    </source>
</evidence>
<dbReference type="InterPro" id="IPR043459">
    <property type="entry name" value="NFD6/NOXY2-like"/>
</dbReference>
<organism evidence="2 3">
    <name type="scientific">Lactuca sativa</name>
    <name type="common">Garden lettuce</name>
    <dbReference type="NCBI Taxonomy" id="4236"/>
    <lineage>
        <taxon>Eukaryota</taxon>
        <taxon>Viridiplantae</taxon>
        <taxon>Streptophyta</taxon>
        <taxon>Embryophyta</taxon>
        <taxon>Tracheophyta</taxon>
        <taxon>Spermatophyta</taxon>
        <taxon>Magnoliopsida</taxon>
        <taxon>eudicotyledons</taxon>
        <taxon>Gunneridae</taxon>
        <taxon>Pentapetalae</taxon>
        <taxon>asterids</taxon>
        <taxon>campanulids</taxon>
        <taxon>Asterales</taxon>
        <taxon>Asteraceae</taxon>
        <taxon>Cichorioideae</taxon>
        <taxon>Cichorieae</taxon>
        <taxon>Lactucinae</taxon>
        <taxon>Lactuca</taxon>
    </lineage>
</organism>
<dbReference type="Proteomes" id="UP000235145">
    <property type="component" value="Unassembled WGS sequence"/>
</dbReference>